<evidence type="ECO:0008006" key="4">
    <source>
        <dbReference type="Google" id="ProtNLM"/>
    </source>
</evidence>
<sequence length="83" mass="8894">MILFKVRIWGAGDSKLSTALAMALTPEILPDALILTAMVGGVLSVFYLLLGKIKPEKKDRGIPYGIAISSGFYLVILLNSISV</sequence>
<comment type="caution">
    <text evidence="2">The sequence shown here is derived from an EMBL/GenBank/DDBJ whole genome shotgun (WGS) entry which is preliminary data.</text>
</comment>
<dbReference type="Proteomes" id="UP000094936">
    <property type="component" value="Unassembled WGS sequence"/>
</dbReference>
<evidence type="ECO:0000313" key="3">
    <source>
        <dbReference type="Proteomes" id="UP000094936"/>
    </source>
</evidence>
<name>A0A1C3ES78_9GAMM</name>
<protein>
    <recommendedName>
        <fullName evidence="4">Prepilin type IV endopeptidase peptidase domain-containing protein</fullName>
    </recommendedName>
</protein>
<dbReference type="EMBL" id="LYBM01000001">
    <property type="protein sequence ID" value="ODA36084.1"/>
    <property type="molecule type" value="Genomic_DNA"/>
</dbReference>
<keyword evidence="1" id="KW-1133">Transmembrane helix</keyword>
<keyword evidence="3" id="KW-1185">Reference proteome</keyword>
<accession>A0A1C3ES78</accession>
<reference evidence="2 3" key="1">
    <citation type="submission" date="2016-05" db="EMBL/GenBank/DDBJ databases">
        <title>Genomic Taxonomy of the Vibrionaceae.</title>
        <authorList>
            <person name="Gomez-Gil B."/>
            <person name="Enciso-Ibarra J."/>
        </authorList>
    </citation>
    <scope>NUCLEOTIDE SEQUENCE [LARGE SCALE GENOMIC DNA]</scope>
    <source>
        <strain evidence="2 3">CAIM 1920</strain>
    </source>
</reference>
<feature type="transmembrane region" description="Helical" evidence="1">
    <location>
        <begin position="32"/>
        <end position="50"/>
    </location>
</feature>
<proteinExistence type="predicted"/>
<dbReference type="AlphaFoldDB" id="A0A1C3ES78"/>
<organism evidence="2 3">
    <name type="scientific">Veronia pacifica</name>
    <dbReference type="NCBI Taxonomy" id="1080227"/>
    <lineage>
        <taxon>Bacteria</taxon>
        <taxon>Pseudomonadati</taxon>
        <taxon>Pseudomonadota</taxon>
        <taxon>Gammaproteobacteria</taxon>
        <taxon>Vibrionales</taxon>
        <taxon>Vibrionaceae</taxon>
        <taxon>Veronia</taxon>
    </lineage>
</organism>
<keyword evidence="1" id="KW-0472">Membrane</keyword>
<dbReference type="STRING" id="1080227.A8L45_00315"/>
<gene>
    <name evidence="2" type="ORF">A8L45_00315</name>
</gene>
<evidence type="ECO:0000256" key="1">
    <source>
        <dbReference type="SAM" id="Phobius"/>
    </source>
</evidence>
<keyword evidence="1" id="KW-0812">Transmembrane</keyword>
<evidence type="ECO:0000313" key="2">
    <source>
        <dbReference type="EMBL" id="ODA36084.1"/>
    </source>
</evidence>
<feature type="transmembrane region" description="Helical" evidence="1">
    <location>
        <begin position="62"/>
        <end position="81"/>
    </location>
</feature>